<evidence type="ECO:0000256" key="10">
    <source>
        <dbReference type="SAM" id="Phobius"/>
    </source>
</evidence>
<keyword evidence="5 9" id="KW-1133">Transmembrane helix</keyword>
<evidence type="ECO:0000259" key="11">
    <source>
        <dbReference type="PROSITE" id="PS51371"/>
    </source>
</evidence>
<dbReference type="InterPro" id="IPR044751">
    <property type="entry name" value="Ion_transp-like_CBS"/>
</dbReference>
<keyword evidence="7 9" id="KW-0472">Membrane</keyword>
<dbReference type="InterPro" id="IPR046342">
    <property type="entry name" value="CBS_dom_sf"/>
</dbReference>
<dbReference type="InterPro" id="IPR002550">
    <property type="entry name" value="CNNM"/>
</dbReference>
<name>A0ABT7HJ08_9FUSO</name>
<keyword evidence="14" id="KW-1185">Reference proteome</keyword>
<dbReference type="PROSITE" id="PS51846">
    <property type="entry name" value="CNNM"/>
    <property type="match status" value="1"/>
</dbReference>
<protein>
    <submittedName>
        <fullName evidence="13">Hemolysin family protein</fullName>
    </submittedName>
</protein>
<dbReference type="Pfam" id="PF01595">
    <property type="entry name" value="CNNM"/>
    <property type="match status" value="1"/>
</dbReference>
<evidence type="ECO:0000256" key="2">
    <source>
        <dbReference type="ARBA" id="ARBA00022475"/>
    </source>
</evidence>
<dbReference type="InterPro" id="IPR051676">
    <property type="entry name" value="UPF0053_domain"/>
</dbReference>
<dbReference type="PROSITE" id="PS51257">
    <property type="entry name" value="PROKAR_LIPOPROTEIN"/>
    <property type="match status" value="1"/>
</dbReference>
<proteinExistence type="predicted"/>
<dbReference type="PANTHER" id="PTHR43099:SF2">
    <property type="entry name" value="UPF0053 PROTEIN YRKA"/>
    <property type="match status" value="1"/>
</dbReference>
<dbReference type="InterPro" id="IPR036318">
    <property type="entry name" value="FAD-bd_PCMH-like_sf"/>
</dbReference>
<dbReference type="Pfam" id="PF00571">
    <property type="entry name" value="CBS"/>
    <property type="match status" value="2"/>
</dbReference>
<feature type="domain" description="CNNM transmembrane" evidence="12">
    <location>
        <begin position="1"/>
        <end position="206"/>
    </location>
</feature>
<feature type="transmembrane region" description="Helical" evidence="10">
    <location>
        <begin position="7"/>
        <end position="30"/>
    </location>
</feature>
<dbReference type="RefSeq" id="WP_066729529.1">
    <property type="nucleotide sequence ID" value="NZ_CAMPUK010000001.1"/>
</dbReference>
<dbReference type="InterPro" id="IPR005170">
    <property type="entry name" value="Transptr-assoc_dom"/>
</dbReference>
<dbReference type="InterPro" id="IPR016169">
    <property type="entry name" value="FAD-bd_PCMH_sub2"/>
</dbReference>
<dbReference type="InterPro" id="IPR000644">
    <property type="entry name" value="CBS_dom"/>
</dbReference>
<keyword evidence="4" id="KW-0677">Repeat</keyword>
<keyword evidence="3 9" id="KW-0812">Transmembrane</keyword>
<dbReference type="Gene3D" id="3.10.580.10">
    <property type="entry name" value="CBS-domain"/>
    <property type="match status" value="1"/>
</dbReference>
<dbReference type="CDD" id="cd04590">
    <property type="entry name" value="CBS_pair_CorC_HlyC_assoc"/>
    <property type="match status" value="1"/>
</dbReference>
<dbReference type="EMBL" id="JASSPP010000001">
    <property type="protein sequence ID" value="MDK9579985.1"/>
    <property type="molecule type" value="Genomic_DNA"/>
</dbReference>
<dbReference type="Pfam" id="PF03471">
    <property type="entry name" value="CorC_HlyC"/>
    <property type="match status" value="1"/>
</dbReference>
<feature type="domain" description="CBS" evidence="11">
    <location>
        <begin position="213"/>
        <end position="272"/>
    </location>
</feature>
<dbReference type="SUPFAM" id="SSF56176">
    <property type="entry name" value="FAD-binding/transporter-associated domain-like"/>
    <property type="match status" value="1"/>
</dbReference>
<evidence type="ECO:0000256" key="5">
    <source>
        <dbReference type="ARBA" id="ARBA00022989"/>
    </source>
</evidence>
<accession>A0ABT7HJ08</accession>
<reference evidence="13 14" key="1">
    <citation type="submission" date="2023-06" db="EMBL/GenBank/DDBJ databases">
        <title>Antibody response to the Sneathia vaginalis cytopathogenic toxin A during pregnancy.</title>
        <authorList>
            <person name="Mccoy Z.T."/>
            <person name="Serrano M.G."/>
            <person name="Spaine K."/>
            <person name="Edwards D.J."/>
            <person name="Buck G.A."/>
            <person name="Jefferson K."/>
        </authorList>
    </citation>
    <scope>NUCLEOTIDE SEQUENCE [LARGE SCALE GENOMIC DNA]</scope>
    <source>
        <strain evidence="13 14">CCUG 42621</strain>
    </source>
</reference>
<sequence>MDILPKLLLIFILILINAFFSCAEIAIFSVNKNKILALVEKKDKRAKLLLNMIEAPSKLLSTIQVAITLSNFFASASAALSLSNKLESLLINIPYASQISVIIVTLVLSYVSLVLGELVPKRIGLQKSVEISLVLVKILNIFSIIFTPIIFILTISTNAVVFILGFRNNKENDNLSKDEMIAVINSGTNLEKPEKEIIENVIDFDELLAREVMIPRPNIFAIQKNEIVSNLLKYDNITTYSRVPIYDEDLDNVIGILHIKDLLLLEDKNITVDKVMKKAYFVPDTKKISELFLEMKNNHNHMAILIDEYGGVSGIVTLEDLLEELVGDITDEYDKNLYNIVEIGKNKYIVNGDLSINDLNDFLKTNFSSEYYDSVGGLIIEKIAYIPKDNAKIDDIYIDDTCFRVLKVKNKKIQKILVICKEKK</sequence>
<gene>
    <name evidence="13" type="ORF">QQA45_00360</name>
</gene>
<dbReference type="SUPFAM" id="SSF54631">
    <property type="entry name" value="CBS-domain pair"/>
    <property type="match status" value="1"/>
</dbReference>
<evidence type="ECO:0000256" key="6">
    <source>
        <dbReference type="ARBA" id="ARBA00023122"/>
    </source>
</evidence>
<organism evidence="13 14">
    <name type="scientific">Sneathia sanguinegens</name>
    <dbReference type="NCBI Taxonomy" id="40543"/>
    <lineage>
        <taxon>Bacteria</taxon>
        <taxon>Fusobacteriati</taxon>
        <taxon>Fusobacteriota</taxon>
        <taxon>Fusobacteriia</taxon>
        <taxon>Fusobacteriales</taxon>
        <taxon>Leptotrichiaceae</taxon>
        <taxon>Sneathia</taxon>
    </lineage>
</organism>
<keyword evidence="6 8" id="KW-0129">CBS domain</keyword>
<feature type="domain" description="CBS" evidence="11">
    <location>
        <begin position="275"/>
        <end position="332"/>
    </location>
</feature>
<evidence type="ECO:0000256" key="9">
    <source>
        <dbReference type="PROSITE-ProRule" id="PRU01193"/>
    </source>
</evidence>
<evidence type="ECO:0000256" key="7">
    <source>
        <dbReference type="ARBA" id="ARBA00023136"/>
    </source>
</evidence>
<feature type="transmembrane region" description="Helical" evidence="10">
    <location>
        <begin position="59"/>
        <end position="83"/>
    </location>
</feature>
<dbReference type="SMART" id="SM01091">
    <property type="entry name" value="CorC_HlyC"/>
    <property type="match status" value="1"/>
</dbReference>
<feature type="transmembrane region" description="Helical" evidence="10">
    <location>
        <begin position="138"/>
        <end position="166"/>
    </location>
</feature>
<evidence type="ECO:0000256" key="8">
    <source>
        <dbReference type="PROSITE-ProRule" id="PRU00703"/>
    </source>
</evidence>
<evidence type="ECO:0000313" key="13">
    <source>
        <dbReference type="EMBL" id="MDK9579985.1"/>
    </source>
</evidence>
<feature type="transmembrane region" description="Helical" evidence="10">
    <location>
        <begin position="95"/>
        <end position="118"/>
    </location>
</feature>
<evidence type="ECO:0000256" key="3">
    <source>
        <dbReference type="ARBA" id="ARBA00022692"/>
    </source>
</evidence>
<keyword evidence="2" id="KW-1003">Cell membrane</keyword>
<dbReference type="PANTHER" id="PTHR43099">
    <property type="entry name" value="UPF0053 PROTEIN YRKA"/>
    <property type="match status" value="1"/>
</dbReference>
<dbReference type="Proteomes" id="UP001225134">
    <property type="component" value="Unassembled WGS sequence"/>
</dbReference>
<dbReference type="PROSITE" id="PS51371">
    <property type="entry name" value="CBS"/>
    <property type="match status" value="2"/>
</dbReference>
<evidence type="ECO:0000256" key="4">
    <source>
        <dbReference type="ARBA" id="ARBA00022737"/>
    </source>
</evidence>
<comment type="caution">
    <text evidence="13">The sequence shown here is derived from an EMBL/GenBank/DDBJ whole genome shotgun (WGS) entry which is preliminary data.</text>
</comment>
<evidence type="ECO:0000256" key="1">
    <source>
        <dbReference type="ARBA" id="ARBA00004651"/>
    </source>
</evidence>
<evidence type="ECO:0000259" key="12">
    <source>
        <dbReference type="PROSITE" id="PS51846"/>
    </source>
</evidence>
<evidence type="ECO:0000313" key="14">
    <source>
        <dbReference type="Proteomes" id="UP001225134"/>
    </source>
</evidence>
<comment type="subcellular location">
    <subcellularLocation>
        <location evidence="1">Cell membrane</location>
        <topology evidence="1">Multi-pass membrane protein</topology>
    </subcellularLocation>
</comment>
<dbReference type="Gene3D" id="3.30.465.10">
    <property type="match status" value="1"/>
</dbReference>